<dbReference type="Pfam" id="PF07394">
    <property type="entry name" value="DUF1501"/>
    <property type="match status" value="1"/>
</dbReference>
<dbReference type="Proteomes" id="UP001500221">
    <property type="component" value="Unassembled WGS sequence"/>
</dbReference>
<accession>A0ABP9Q8C6</accession>
<dbReference type="PANTHER" id="PTHR43737">
    <property type="entry name" value="BLL7424 PROTEIN"/>
    <property type="match status" value="1"/>
</dbReference>
<dbReference type="InterPro" id="IPR010869">
    <property type="entry name" value="DUF1501"/>
</dbReference>
<dbReference type="PANTHER" id="PTHR43737:SF1">
    <property type="entry name" value="DUF1501 DOMAIN-CONTAINING PROTEIN"/>
    <property type="match status" value="1"/>
</dbReference>
<evidence type="ECO:0000313" key="2">
    <source>
        <dbReference type="Proteomes" id="UP001500221"/>
    </source>
</evidence>
<dbReference type="InterPro" id="IPR006311">
    <property type="entry name" value="TAT_signal"/>
</dbReference>
<reference evidence="2" key="1">
    <citation type="journal article" date="2019" name="Int. J. Syst. Evol. Microbiol.">
        <title>The Global Catalogue of Microorganisms (GCM) 10K type strain sequencing project: providing services to taxonomists for standard genome sequencing and annotation.</title>
        <authorList>
            <consortium name="The Broad Institute Genomics Platform"/>
            <consortium name="The Broad Institute Genome Sequencing Center for Infectious Disease"/>
            <person name="Wu L."/>
            <person name="Ma J."/>
        </authorList>
    </citation>
    <scope>NUCLEOTIDE SEQUENCE [LARGE SCALE GENOMIC DNA]</scope>
    <source>
        <strain evidence="2">JCM 18459</strain>
    </source>
</reference>
<evidence type="ECO:0000313" key="1">
    <source>
        <dbReference type="EMBL" id="GAA5156164.1"/>
    </source>
</evidence>
<gene>
    <name evidence="1" type="ORF">GCM10023340_43260</name>
</gene>
<protein>
    <submittedName>
        <fullName evidence="1">DUF1501 domain-containing protein</fullName>
    </submittedName>
</protein>
<sequence>MTTTPLPARTAEAAPCCDEFARLSRRGLLTGGAALGATAVVGSAVITAATASAASAAAGKADSVLVVLSLRGAADGLSLVVPYSDPAYYRARPRIAIPKSTLLATDGTFGLHPELRPLLPLWTSGELAAVHATGLPAPNRSHFAAMEAIEDADPGSERRQGWLNRLVGQIPGSSPLQGFNLGGGVVPTSLFGPNPVMAAGDVDGVRFAGDDEWDEGGRLRSLHTLWDGQRGALGTAMRSAFDSVSDFEPVKATADNRTARSYPNSELGRALSQVARIVRGDVGVGVVTVDQGAWDMHTDVGTLEWGAMRRNAADLAASIAAFFTDLGSQRSKVTLVAFSEFGRRVAENDSWGLDHGYGNVMLLAGAGVKGGRYYGTMRPLEDGLDSDVAVTTDYRSVLSEVVTTRLGASRASVFPGFQPEDVGVMSSL</sequence>
<dbReference type="RefSeq" id="WP_345463942.1">
    <property type="nucleotide sequence ID" value="NZ_BAABKG010000007.1"/>
</dbReference>
<dbReference type="EMBL" id="BAABKG010000007">
    <property type="protein sequence ID" value="GAA5156164.1"/>
    <property type="molecule type" value="Genomic_DNA"/>
</dbReference>
<proteinExistence type="predicted"/>
<dbReference type="PROSITE" id="PS51318">
    <property type="entry name" value="TAT"/>
    <property type="match status" value="1"/>
</dbReference>
<organism evidence="1 2">
    <name type="scientific">Nocardioides marinquilinus</name>
    <dbReference type="NCBI Taxonomy" id="1210400"/>
    <lineage>
        <taxon>Bacteria</taxon>
        <taxon>Bacillati</taxon>
        <taxon>Actinomycetota</taxon>
        <taxon>Actinomycetes</taxon>
        <taxon>Propionibacteriales</taxon>
        <taxon>Nocardioidaceae</taxon>
        <taxon>Nocardioides</taxon>
    </lineage>
</organism>
<name>A0ABP9Q8C6_9ACTN</name>
<keyword evidence="2" id="KW-1185">Reference proteome</keyword>
<comment type="caution">
    <text evidence="1">The sequence shown here is derived from an EMBL/GenBank/DDBJ whole genome shotgun (WGS) entry which is preliminary data.</text>
</comment>